<dbReference type="EMBL" id="MDYQ01000020">
    <property type="protein sequence ID" value="PRP87401.1"/>
    <property type="molecule type" value="Genomic_DNA"/>
</dbReference>
<evidence type="ECO:0000313" key="2">
    <source>
        <dbReference type="Proteomes" id="UP000241769"/>
    </source>
</evidence>
<dbReference type="Proteomes" id="UP000241769">
    <property type="component" value="Unassembled WGS sequence"/>
</dbReference>
<gene>
    <name evidence="1" type="ORF">PROFUN_00612</name>
</gene>
<name>A0A2P6NTW9_9EUKA</name>
<dbReference type="AlphaFoldDB" id="A0A2P6NTW9"/>
<proteinExistence type="predicted"/>
<evidence type="ECO:0000313" key="1">
    <source>
        <dbReference type="EMBL" id="PRP87401.1"/>
    </source>
</evidence>
<dbReference type="InParanoid" id="A0A2P6NTW9"/>
<reference evidence="1 2" key="1">
    <citation type="journal article" date="2018" name="Genome Biol. Evol.">
        <title>Multiple Roots of Fruiting Body Formation in Amoebozoa.</title>
        <authorList>
            <person name="Hillmann F."/>
            <person name="Forbes G."/>
            <person name="Novohradska S."/>
            <person name="Ferling I."/>
            <person name="Riege K."/>
            <person name="Groth M."/>
            <person name="Westermann M."/>
            <person name="Marz M."/>
            <person name="Spaller T."/>
            <person name="Winckler T."/>
            <person name="Schaap P."/>
            <person name="Glockner G."/>
        </authorList>
    </citation>
    <scope>NUCLEOTIDE SEQUENCE [LARGE SCALE GENOMIC DNA]</scope>
    <source>
        <strain evidence="1 2">Jena</strain>
    </source>
</reference>
<organism evidence="1 2">
    <name type="scientific">Planoprotostelium fungivorum</name>
    <dbReference type="NCBI Taxonomy" id="1890364"/>
    <lineage>
        <taxon>Eukaryota</taxon>
        <taxon>Amoebozoa</taxon>
        <taxon>Evosea</taxon>
        <taxon>Variosea</taxon>
        <taxon>Cavosteliida</taxon>
        <taxon>Cavosteliaceae</taxon>
        <taxon>Planoprotostelium</taxon>
    </lineage>
</organism>
<keyword evidence="2" id="KW-1185">Reference proteome</keyword>
<accession>A0A2P6NTW9</accession>
<protein>
    <submittedName>
        <fullName evidence="1">Uncharacterized protein</fullName>
    </submittedName>
</protein>
<comment type="caution">
    <text evidence="1">The sequence shown here is derived from an EMBL/GenBank/DDBJ whole genome shotgun (WGS) entry which is preliminary data.</text>
</comment>
<sequence length="67" mass="8218">MSHCTDTLNRNYRPSMNPDLSWGYRRIFVVAHETRVRNRWLRLRLRMTSPNVKVKSIRTRRYKAQNI</sequence>